<sequence length="109" mass="11905">MTTTSRFTDPTKAVFRNARLLRLQRGWTAQKLADLLTEAGRPTARSVVAKQEKGFKQAVTVDMLFALAHVFEVPIDALTGDGPLCQNCNDTPPAGYQCNLCGLTSHPSR</sequence>
<dbReference type="SUPFAM" id="SSF47413">
    <property type="entry name" value="lambda repressor-like DNA-binding domains"/>
    <property type="match status" value="1"/>
</dbReference>
<dbReference type="Proteomes" id="UP000605361">
    <property type="component" value="Unassembled WGS sequence"/>
</dbReference>
<dbReference type="GO" id="GO:0003677">
    <property type="term" value="F:DNA binding"/>
    <property type="evidence" value="ECO:0007669"/>
    <property type="project" value="InterPro"/>
</dbReference>
<accession>A0A931EYH1</accession>
<dbReference type="InterPro" id="IPR001387">
    <property type="entry name" value="Cro/C1-type_HTH"/>
</dbReference>
<reference evidence="2" key="1">
    <citation type="submission" date="2020-11" db="EMBL/GenBank/DDBJ databases">
        <title>Whole-genome analyses of Nonomuraea sp. K274.</title>
        <authorList>
            <person name="Veyisoglu A."/>
        </authorList>
    </citation>
    <scope>NUCLEOTIDE SEQUENCE</scope>
    <source>
        <strain evidence="2">K274</strain>
    </source>
</reference>
<gene>
    <name evidence="2" type="ORF">ITP53_16535</name>
</gene>
<dbReference type="Gene3D" id="1.10.260.40">
    <property type="entry name" value="lambda repressor-like DNA-binding domains"/>
    <property type="match status" value="1"/>
</dbReference>
<feature type="domain" description="HTH cro/C1-type" evidence="1">
    <location>
        <begin position="19"/>
        <end position="78"/>
    </location>
</feature>
<evidence type="ECO:0000259" key="1">
    <source>
        <dbReference type="PROSITE" id="PS50943"/>
    </source>
</evidence>
<dbReference type="PROSITE" id="PS50943">
    <property type="entry name" value="HTH_CROC1"/>
    <property type="match status" value="1"/>
</dbReference>
<evidence type="ECO:0000313" key="2">
    <source>
        <dbReference type="EMBL" id="MBF8187310.1"/>
    </source>
</evidence>
<keyword evidence="3" id="KW-1185">Reference proteome</keyword>
<dbReference type="CDD" id="cd00093">
    <property type="entry name" value="HTH_XRE"/>
    <property type="match status" value="1"/>
</dbReference>
<comment type="caution">
    <text evidence="2">The sequence shown here is derived from an EMBL/GenBank/DDBJ whole genome shotgun (WGS) entry which is preliminary data.</text>
</comment>
<dbReference type="InterPro" id="IPR010982">
    <property type="entry name" value="Lambda_DNA-bd_dom_sf"/>
</dbReference>
<evidence type="ECO:0000313" key="3">
    <source>
        <dbReference type="Proteomes" id="UP000605361"/>
    </source>
</evidence>
<dbReference type="RefSeq" id="WP_195896276.1">
    <property type="nucleotide sequence ID" value="NZ_JADOGI010000043.1"/>
</dbReference>
<dbReference type="EMBL" id="JADOGI010000043">
    <property type="protein sequence ID" value="MBF8187310.1"/>
    <property type="molecule type" value="Genomic_DNA"/>
</dbReference>
<organism evidence="2 3">
    <name type="scientific">Nonomuraea cypriaca</name>
    <dbReference type="NCBI Taxonomy" id="1187855"/>
    <lineage>
        <taxon>Bacteria</taxon>
        <taxon>Bacillati</taxon>
        <taxon>Actinomycetota</taxon>
        <taxon>Actinomycetes</taxon>
        <taxon>Streptosporangiales</taxon>
        <taxon>Streptosporangiaceae</taxon>
        <taxon>Nonomuraea</taxon>
    </lineage>
</organism>
<dbReference type="Pfam" id="PF01381">
    <property type="entry name" value="HTH_3"/>
    <property type="match status" value="1"/>
</dbReference>
<name>A0A931EYH1_9ACTN</name>
<protein>
    <submittedName>
        <fullName evidence="2">Helix-turn-helix transcriptional regulator</fullName>
    </submittedName>
</protein>
<proteinExistence type="predicted"/>
<dbReference type="AlphaFoldDB" id="A0A931EYH1"/>